<proteinExistence type="inferred from homology"/>
<comment type="similarity">
    <text evidence="1">Belongs to the WXG100 family.</text>
</comment>
<evidence type="ECO:0000256" key="1">
    <source>
        <dbReference type="RuleBase" id="RU362001"/>
    </source>
</evidence>
<sequence>MTNPDEVIAVDTEALRAAAESLAAGAQHLQEGLKKLDAEVLEMLGAWTGVASGSYRPAWNQWHKGATEVQSALARIAEWLDNVGSAFDANEDASVLALKSVHDG</sequence>
<dbReference type="Proteomes" id="UP001190466">
    <property type="component" value="Chromosome"/>
</dbReference>
<keyword evidence="3" id="KW-1185">Reference proteome</keyword>
<dbReference type="RefSeq" id="WP_316512191.1">
    <property type="nucleotide sequence ID" value="NZ_OY726395.1"/>
</dbReference>
<reference evidence="2 3" key="1">
    <citation type="submission" date="2023-08" db="EMBL/GenBank/DDBJ databases">
        <authorList>
            <person name="Folkvardsen B D."/>
            <person name="Norman A."/>
        </authorList>
    </citation>
    <scope>NUCLEOTIDE SEQUENCE [LARGE SCALE GENOMIC DNA]</scope>
    <source>
        <strain evidence="2 3">Mu0050</strain>
    </source>
</reference>
<dbReference type="NCBIfam" id="TIGR03930">
    <property type="entry name" value="WXG100_ESAT6"/>
    <property type="match status" value="1"/>
</dbReference>
<name>A0ABM9MIQ4_9MYCO</name>
<dbReference type="Gene3D" id="1.10.287.1060">
    <property type="entry name" value="ESAT-6-like"/>
    <property type="match status" value="1"/>
</dbReference>
<dbReference type="EMBL" id="OY726395">
    <property type="protein sequence ID" value="CAJ1586157.1"/>
    <property type="molecule type" value="Genomic_DNA"/>
</dbReference>
<accession>A0ABM9MIQ4</accession>
<dbReference type="Pfam" id="PF06013">
    <property type="entry name" value="WXG100"/>
    <property type="match status" value="1"/>
</dbReference>
<dbReference type="SUPFAM" id="SSF140453">
    <property type="entry name" value="EsxAB dimer-like"/>
    <property type="match status" value="1"/>
</dbReference>
<organism evidence="2 3">
    <name type="scientific">[Mycobacterium] wendilense</name>
    <dbReference type="NCBI Taxonomy" id="3064284"/>
    <lineage>
        <taxon>Bacteria</taxon>
        <taxon>Bacillati</taxon>
        <taxon>Actinomycetota</taxon>
        <taxon>Actinomycetes</taxon>
        <taxon>Mycobacteriales</taxon>
        <taxon>Mycobacteriaceae</taxon>
        <taxon>Mycolicibacter</taxon>
    </lineage>
</organism>
<evidence type="ECO:0000313" key="3">
    <source>
        <dbReference type="Proteomes" id="UP001190466"/>
    </source>
</evidence>
<protein>
    <recommendedName>
        <fullName evidence="1">ESAT-6-like protein</fullName>
    </recommendedName>
</protein>
<evidence type="ECO:0000313" key="2">
    <source>
        <dbReference type="EMBL" id="CAJ1586157.1"/>
    </source>
</evidence>
<dbReference type="InterPro" id="IPR010310">
    <property type="entry name" value="T7SS_ESAT-6-like"/>
</dbReference>
<dbReference type="InterPro" id="IPR036689">
    <property type="entry name" value="ESAT-6-like_sf"/>
</dbReference>
<gene>
    <name evidence="2" type="ORF">MU0050_004119</name>
</gene>